<sequence length="513" mass="56129">MLNINECKSIDEALQHNWVSNPAKTFIIYKAQTLTYGDVYQLVNGLSAFLRASGVKKDDKVCMVLPRVPELIITFLAAARIGALVVPVNFTLGKIETASFIRSVKPAATVIHEKLLSSVDLDCLATACKTVIIAEIAEKKRSHPANFIPWHSACCPSNNVTAAEAQPLAYLNYTTGSTSTPKGALATHENIYVNTASAVNAMGFTADDVHLCMFSSFAHPHELFVRALYTGASIALLEEINPKTMAAAICSAKVTAMMGIAPLYDMLSSHANNIKLDTLRIAESGGMYTRPDVSERFFNTFGIPILSVWGSTETTGIAIANTPSFYRMDGSMGRPCPYYEVKVVDEDGRETQTGQTGELLFRGNAVISGYIEGSEFPLTGGWYQSGDLGWRDSEGFFYFTDRKSGLLKVAGLKVYPLQVELCLLEHPAIKEAAVIGIEDKLRGDIPAAFVVLKENDTVTVDEILRYCNKNMAHYMIPRKMKIVEELPKIGSGKIDKKQLKQAAAKILSQVDLR</sequence>
<dbReference type="Gene3D" id="3.40.50.12780">
    <property type="entry name" value="N-terminal domain of ligase-like"/>
    <property type="match status" value="1"/>
</dbReference>
<organism evidence="5 6">
    <name type="scientific">Candidatus Magnetominusculus xianensis</name>
    <dbReference type="NCBI Taxonomy" id="1748249"/>
    <lineage>
        <taxon>Bacteria</taxon>
        <taxon>Pseudomonadati</taxon>
        <taxon>Nitrospirota</taxon>
        <taxon>Nitrospiria</taxon>
        <taxon>Nitrospirales</taxon>
        <taxon>Nitrospiraceae</taxon>
        <taxon>Candidatus Magnetominusculus</taxon>
    </lineage>
</organism>
<evidence type="ECO:0000259" key="4">
    <source>
        <dbReference type="Pfam" id="PF13193"/>
    </source>
</evidence>
<dbReference type="InterPro" id="IPR045851">
    <property type="entry name" value="AMP-bd_C_sf"/>
</dbReference>
<dbReference type="InterPro" id="IPR042099">
    <property type="entry name" value="ANL_N_sf"/>
</dbReference>
<feature type="domain" description="AMP-dependent synthetase/ligase" evidence="3">
    <location>
        <begin position="15"/>
        <end position="370"/>
    </location>
</feature>
<reference evidence="5 6" key="1">
    <citation type="submission" date="2015-11" db="EMBL/GenBank/DDBJ databases">
        <authorList>
            <person name="Lin W."/>
        </authorList>
    </citation>
    <scope>NUCLEOTIDE SEQUENCE [LARGE SCALE GENOMIC DNA]</scope>
    <source>
        <strain evidence="5 6">HCH-1</strain>
    </source>
</reference>
<comment type="caution">
    <text evidence="5">The sequence shown here is derived from an EMBL/GenBank/DDBJ whole genome shotgun (WGS) entry which is preliminary data.</text>
</comment>
<evidence type="ECO:0000313" key="5">
    <source>
        <dbReference type="EMBL" id="KWT78182.1"/>
    </source>
</evidence>
<dbReference type="InterPro" id="IPR000873">
    <property type="entry name" value="AMP-dep_synth/lig_dom"/>
</dbReference>
<dbReference type="InterPro" id="IPR020845">
    <property type="entry name" value="AMP-binding_CS"/>
</dbReference>
<feature type="domain" description="AMP-binding enzyme C-terminal" evidence="4">
    <location>
        <begin position="419"/>
        <end position="493"/>
    </location>
</feature>
<evidence type="ECO:0000256" key="1">
    <source>
        <dbReference type="ARBA" id="ARBA00006432"/>
    </source>
</evidence>
<dbReference type="PANTHER" id="PTHR43201:SF5">
    <property type="entry name" value="MEDIUM-CHAIN ACYL-COA LIGASE ACSF2, MITOCHONDRIAL"/>
    <property type="match status" value="1"/>
</dbReference>
<dbReference type="PANTHER" id="PTHR43201">
    <property type="entry name" value="ACYL-COA SYNTHETASE"/>
    <property type="match status" value="1"/>
</dbReference>
<dbReference type="Proteomes" id="UP000060487">
    <property type="component" value="Unassembled WGS sequence"/>
</dbReference>
<proteinExistence type="inferred from homology"/>
<keyword evidence="6" id="KW-1185">Reference proteome</keyword>
<dbReference type="PROSITE" id="PS00455">
    <property type="entry name" value="AMP_BINDING"/>
    <property type="match status" value="1"/>
</dbReference>
<dbReference type="Pfam" id="PF00501">
    <property type="entry name" value="AMP-binding"/>
    <property type="match status" value="1"/>
</dbReference>
<dbReference type="EC" id="6.2.1.3" evidence="5"/>
<keyword evidence="2 5" id="KW-0436">Ligase</keyword>
<dbReference type="RefSeq" id="WP_085053608.1">
    <property type="nucleotide sequence ID" value="NZ_LNQR01000119.1"/>
</dbReference>
<evidence type="ECO:0000259" key="3">
    <source>
        <dbReference type="Pfam" id="PF00501"/>
    </source>
</evidence>
<protein>
    <submittedName>
        <fullName evidence="5">Long-chain fatty acid--CoA ligase</fullName>
        <ecNumber evidence="5">6.2.1.3</ecNumber>
    </submittedName>
</protein>
<evidence type="ECO:0000256" key="2">
    <source>
        <dbReference type="ARBA" id="ARBA00022598"/>
    </source>
</evidence>
<gene>
    <name evidence="5" type="ORF">ASN18_2998</name>
</gene>
<dbReference type="EMBL" id="LNQR01000119">
    <property type="protein sequence ID" value="KWT78182.1"/>
    <property type="molecule type" value="Genomic_DNA"/>
</dbReference>
<dbReference type="Pfam" id="PF13193">
    <property type="entry name" value="AMP-binding_C"/>
    <property type="match status" value="1"/>
</dbReference>
<dbReference type="InterPro" id="IPR025110">
    <property type="entry name" value="AMP-bd_C"/>
</dbReference>
<dbReference type="SUPFAM" id="SSF56801">
    <property type="entry name" value="Acetyl-CoA synthetase-like"/>
    <property type="match status" value="1"/>
</dbReference>
<evidence type="ECO:0000313" key="6">
    <source>
        <dbReference type="Proteomes" id="UP000060487"/>
    </source>
</evidence>
<name>A0ABR5SD71_9BACT</name>
<accession>A0ABR5SD71</accession>
<dbReference type="GO" id="GO:0004467">
    <property type="term" value="F:long-chain fatty acid-CoA ligase activity"/>
    <property type="evidence" value="ECO:0007669"/>
    <property type="project" value="UniProtKB-EC"/>
</dbReference>
<dbReference type="Gene3D" id="3.30.300.30">
    <property type="match status" value="1"/>
</dbReference>
<comment type="similarity">
    <text evidence="1">Belongs to the ATP-dependent AMP-binding enzyme family.</text>
</comment>